<name>A0ABD1XFS6_9MARC</name>
<gene>
    <name evidence="1" type="ORF">R1flu_026377</name>
</gene>
<proteinExistence type="predicted"/>
<evidence type="ECO:0000313" key="1">
    <source>
        <dbReference type="EMBL" id="KAL2607804.1"/>
    </source>
</evidence>
<keyword evidence="2" id="KW-1185">Reference proteome</keyword>
<sequence length="74" mass="7471">MGDFVERAAVGHGGRAQCPPNCPPCVEQAGERSGGAGGCPTASSRCRTSGRVPYGSAAALKCPSGHSRLREEGN</sequence>
<protein>
    <submittedName>
        <fullName evidence="1">Uncharacterized protein</fullName>
    </submittedName>
</protein>
<dbReference type="EMBL" id="JBHFFA010000008">
    <property type="protein sequence ID" value="KAL2607804.1"/>
    <property type="molecule type" value="Genomic_DNA"/>
</dbReference>
<accession>A0ABD1XFS6</accession>
<evidence type="ECO:0000313" key="2">
    <source>
        <dbReference type="Proteomes" id="UP001605036"/>
    </source>
</evidence>
<comment type="caution">
    <text evidence="1">The sequence shown here is derived from an EMBL/GenBank/DDBJ whole genome shotgun (WGS) entry which is preliminary data.</text>
</comment>
<reference evidence="1 2" key="1">
    <citation type="submission" date="2024-09" db="EMBL/GenBank/DDBJ databases">
        <title>Chromosome-scale assembly of Riccia fluitans.</title>
        <authorList>
            <person name="Paukszto L."/>
            <person name="Sawicki J."/>
            <person name="Karawczyk K."/>
            <person name="Piernik-Szablinska J."/>
            <person name="Szczecinska M."/>
            <person name="Mazdziarz M."/>
        </authorList>
    </citation>
    <scope>NUCLEOTIDE SEQUENCE [LARGE SCALE GENOMIC DNA]</scope>
    <source>
        <strain evidence="1">Rf_01</strain>
        <tissue evidence="1">Aerial parts of the thallus</tissue>
    </source>
</reference>
<dbReference type="AlphaFoldDB" id="A0ABD1XFS6"/>
<organism evidence="1 2">
    <name type="scientific">Riccia fluitans</name>
    <dbReference type="NCBI Taxonomy" id="41844"/>
    <lineage>
        <taxon>Eukaryota</taxon>
        <taxon>Viridiplantae</taxon>
        <taxon>Streptophyta</taxon>
        <taxon>Embryophyta</taxon>
        <taxon>Marchantiophyta</taxon>
        <taxon>Marchantiopsida</taxon>
        <taxon>Marchantiidae</taxon>
        <taxon>Marchantiales</taxon>
        <taxon>Ricciaceae</taxon>
        <taxon>Riccia</taxon>
    </lineage>
</organism>
<dbReference type="Proteomes" id="UP001605036">
    <property type="component" value="Unassembled WGS sequence"/>
</dbReference>